<feature type="transmembrane region" description="Helical" evidence="1">
    <location>
        <begin position="124"/>
        <end position="144"/>
    </location>
</feature>
<feature type="transmembrane region" description="Helical" evidence="1">
    <location>
        <begin position="6"/>
        <end position="24"/>
    </location>
</feature>
<accession>A0A9W6ETL6</accession>
<dbReference type="RefSeq" id="WP_286137021.1">
    <property type="nucleotide sequence ID" value="NZ_BRPL01000004.1"/>
</dbReference>
<evidence type="ECO:0000313" key="2">
    <source>
        <dbReference type="EMBL" id="GLB47482.1"/>
    </source>
</evidence>
<reference evidence="2" key="1">
    <citation type="submission" date="2022-07" db="EMBL/GenBank/DDBJ databases">
        <authorList>
            <person name="Kouya T."/>
            <person name="Ishiyama Y."/>
        </authorList>
    </citation>
    <scope>NUCLEOTIDE SEQUENCE</scope>
    <source>
        <strain evidence="2">WR16-4</strain>
    </source>
</reference>
<keyword evidence="1" id="KW-0472">Membrane</keyword>
<organism evidence="2 3">
    <name type="scientific">Philodulcilactobacillus myokoensis</name>
    <dbReference type="NCBI Taxonomy" id="2929573"/>
    <lineage>
        <taxon>Bacteria</taxon>
        <taxon>Bacillati</taxon>
        <taxon>Bacillota</taxon>
        <taxon>Bacilli</taxon>
        <taxon>Lactobacillales</taxon>
        <taxon>Lactobacillaceae</taxon>
        <taxon>Philodulcilactobacillus</taxon>
    </lineage>
</organism>
<keyword evidence="3" id="KW-1185">Reference proteome</keyword>
<reference evidence="2" key="2">
    <citation type="journal article" date="2023" name="PLoS ONE">
        <title>Philodulcilactobacillus myokoensis gen. nov., sp. nov., a fructophilic, acidophilic, and agar-phobic lactic acid bacterium isolated from fermented vegetable extracts.</title>
        <authorList>
            <person name="Kouya T."/>
            <person name="Ishiyama Y."/>
            <person name="Ohashi S."/>
            <person name="Kumakubo R."/>
            <person name="Yamazaki T."/>
            <person name="Otaki T."/>
        </authorList>
    </citation>
    <scope>NUCLEOTIDE SEQUENCE</scope>
    <source>
        <strain evidence="2">WR16-4</strain>
    </source>
</reference>
<dbReference type="AlphaFoldDB" id="A0A9W6ETL6"/>
<dbReference type="Proteomes" id="UP001144204">
    <property type="component" value="Unassembled WGS sequence"/>
</dbReference>
<proteinExistence type="predicted"/>
<dbReference type="EMBL" id="BRPL01000004">
    <property type="protein sequence ID" value="GLB47482.1"/>
    <property type="molecule type" value="Genomic_DNA"/>
</dbReference>
<keyword evidence="1" id="KW-1133">Transmembrane helix</keyword>
<evidence type="ECO:0000313" key="3">
    <source>
        <dbReference type="Proteomes" id="UP001144204"/>
    </source>
</evidence>
<gene>
    <name evidence="2" type="ORF">WR164_14610</name>
</gene>
<name>A0A9W6ETL6_9LACO</name>
<comment type="caution">
    <text evidence="2">The sequence shown here is derived from an EMBL/GenBank/DDBJ whole genome shotgun (WGS) entry which is preliminary data.</text>
</comment>
<evidence type="ECO:0000256" key="1">
    <source>
        <dbReference type="SAM" id="Phobius"/>
    </source>
</evidence>
<keyword evidence="1" id="KW-0812">Transmembrane</keyword>
<protein>
    <submittedName>
        <fullName evidence="2">Uncharacterized protein</fullName>
    </submittedName>
</protein>
<sequence>MLINILGFIGAWLLFMFPLYQGILDINDQDLIVSNIIKKSRKNKSVFRKNISRFLWLIPPLKVHLERERSLAILRSSNNDANFDDIYSLLNKATAWVYVAFAGVLNGIVATNDLLQEADVSHPIWSLVIISLIMIIISIFYIGYRISDHRKQKLYVKAHGK</sequence>